<evidence type="ECO:0000256" key="2">
    <source>
        <dbReference type="ARBA" id="ARBA00022448"/>
    </source>
</evidence>
<keyword evidence="2 10" id="KW-0813">Transport</keyword>
<keyword evidence="7 10" id="KW-0472">Membrane</keyword>
<evidence type="ECO:0000259" key="12">
    <source>
        <dbReference type="Pfam" id="PF00593"/>
    </source>
</evidence>
<comment type="subcellular location">
    <subcellularLocation>
        <location evidence="1 10">Cell outer membrane</location>
        <topology evidence="1 10">Multi-pass membrane protein</topology>
    </subcellularLocation>
</comment>
<comment type="caution">
    <text evidence="14">The sequence shown here is derived from an EMBL/GenBank/DDBJ whole genome shotgun (WGS) entry which is preliminary data.</text>
</comment>
<dbReference type="InterPro" id="IPR012910">
    <property type="entry name" value="Plug_dom"/>
</dbReference>
<evidence type="ECO:0000256" key="8">
    <source>
        <dbReference type="ARBA" id="ARBA00023170"/>
    </source>
</evidence>
<evidence type="ECO:0000256" key="9">
    <source>
        <dbReference type="ARBA" id="ARBA00023237"/>
    </source>
</evidence>
<keyword evidence="3 10" id="KW-1134">Transmembrane beta strand</keyword>
<keyword evidence="8 14" id="KW-0675">Receptor</keyword>
<evidence type="ECO:0000256" key="3">
    <source>
        <dbReference type="ARBA" id="ARBA00022452"/>
    </source>
</evidence>
<dbReference type="PANTHER" id="PTHR30069">
    <property type="entry name" value="TONB-DEPENDENT OUTER MEMBRANE RECEPTOR"/>
    <property type="match status" value="1"/>
</dbReference>
<feature type="domain" description="TonB-dependent receptor plug" evidence="13">
    <location>
        <begin position="86"/>
        <end position="192"/>
    </location>
</feature>
<keyword evidence="9 10" id="KW-0998">Cell outer membrane</keyword>
<dbReference type="RefSeq" id="WP_231724895.1">
    <property type="nucleotide sequence ID" value="NZ_KQ960432.1"/>
</dbReference>
<dbReference type="InterPro" id="IPR036942">
    <property type="entry name" value="Beta-barrel_TonB_sf"/>
</dbReference>
<comment type="similarity">
    <text evidence="10 11">Belongs to the TonB-dependent receptor family.</text>
</comment>
<dbReference type="GO" id="GO:0009279">
    <property type="term" value="C:cell outer membrane"/>
    <property type="evidence" value="ECO:0007669"/>
    <property type="project" value="UniProtKB-SubCell"/>
</dbReference>
<reference evidence="15" key="1">
    <citation type="submission" date="2016-01" db="EMBL/GenBank/DDBJ databases">
        <authorList>
            <person name="Mitreva M."/>
            <person name="Pepin K.H."/>
            <person name="Mihindukulasuriya K.A."/>
            <person name="Fulton R."/>
            <person name="Fronick C."/>
            <person name="O'Laughlin M."/>
            <person name="Miner T."/>
            <person name="Herter B."/>
            <person name="Rosa B.A."/>
            <person name="Cordes M."/>
            <person name="Tomlinson C."/>
            <person name="Wollam A."/>
            <person name="Palsikar V.B."/>
            <person name="Mardis E.R."/>
            <person name="Wilson R.K."/>
        </authorList>
    </citation>
    <scope>NUCLEOTIDE SEQUENCE [LARGE SCALE GENOMIC DNA]</scope>
    <source>
        <strain evidence="15">KA00683</strain>
    </source>
</reference>
<dbReference type="Gene3D" id="2.170.130.10">
    <property type="entry name" value="TonB-dependent receptor, plug domain"/>
    <property type="match status" value="1"/>
</dbReference>
<dbReference type="EMBL" id="LSDK01000050">
    <property type="protein sequence ID" value="KXB77044.1"/>
    <property type="molecule type" value="Genomic_DNA"/>
</dbReference>
<dbReference type="Proteomes" id="UP000070224">
    <property type="component" value="Unassembled WGS sequence"/>
</dbReference>
<name>A0A134BAU4_9PORP</name>
<dbReference type="AlphaFoldDB" id="A0A134BAU4"/>
<evidence type="ECO:0000256" key="11">
    <source>
        <dbReference type="RuleBase" id="RU003357"/>
    </source>
</evidence>
<dbReference type="InterPro" id="IPR037066">
    <property type="entry name" value="Plug_dom_sf"/>
</dbReference>
<dbReference type="PATRIC" id="fig|322095.3.peg.693"/>
<dbReference type="InterPro" id="IPR000531">
    <property type="entry name" value="Beta-barrel_TonB"/>
</dbReference>
<keyword evidence="15" id="KW-1185">Reference proteome</keyword>
<gene>
    <name evidence="14" type="ORF">HMPREF3185_00701</name>
</gene>
<dbReference type="Gene3D" id="2.40.170.20">
    <property type="entry name" value="TonB-dependent receptor, beta-barrel domain"/>
    <property type="match status" value="1"/>
</dbReference>
<evidence type="ECO:0000256" key="4">
    <source>
        <dbReference type="ARBA" id="ARBA00022692"/>
    </source>
</evidence>
<dbReference type="PANTHER" id="PTHR30069:SF29">
    <property type="entry name" value="HEMOGLOBIN AND HEMOGLOBIN-HAPTOGLOBIN-BINDING PROTEIN 1-RELATED"/>
    <property type="match status" value="1"/>
</dbReference>
<evidence type="ECO:0000259" key="13">
    <source>
        <dbReference type="Pfam" id="PF07715"/>
    </source>
</evidence>
<keyword evidence="4 10" id="KW-0812">Transmembrane</keyword>
<evidence type="ECO:0000256" key="7">
    <source>
        <dbReference type="ARBA" id="ARBA00023136"/>
    </source>
</evidence>
<evidence type="ECO:0000256" key="5">
    <source>
        <dbReference type="ARBA" id="ARBA00022729"/>
    </source>
</evidence>
<protein>
    <submittedName>
        <fullName evidence="14">TonB-dependent receptor plug domain protein</fullName>
    </submittedName>
</protein>
<accession>A0A134BAU4</accession>
<keyword evidence="5" id="KW-0732">Signal</keyword>
<evidence type="ECO:0000313" key="14">
    <source>
        <dbReference type="EMBL" id="KXB77044.1"/>
    </source>
</evidence>
<dbReference type="SUPFAM" id="SSF56935">
    <property type="entry name" value="Porins"/>
    <property type="match status" value="1"/>
</dbReference>
<dbReference type="PROSITE" id="PS52016">
    <property type="entry name" value="TONB_DEPENDENT_REC_3"/>
    <property type="match status" value="1"/>
</dbReference>
<evidence type="ECO:0000256" key="10">
    <source>
        <dbReference type="PROSITE-ProRule" id="PRU01360"/>
    </source>
</evidence>
<sequence length="665" mass="73943">MKQTNMQISVALRFRRMTRKSYGAFNTMHRIINIGTLSSLALACAYTSTVSAQNVAASEPELSLGEPDKELTGVTVTASKTATPLNEATRLVTVISAREIAQTPARSIQELLNYVAGIDVAQRGAQGVQADVSIRGGSHEQIVILLNGVNVSSSKTGHLSFDFPINLSDIERIEVLRGPSALIYGTGAFSGAINIITKHSAETSLYAKATAGMHRLVGAELRGAMTWGKTENSLSLSRRSSAGYRANTDYEIYNALWQTRLNLPAENKMDLQLGYNEKKFGANSFYSAKYPNQYEHTQRMIASLRGDLGGERLRLLPTVYWDREYDCFELVRGTTFGQNHHIVNNYGAGLIANYSSLLGTTTLGGELRYEEVIGNKLGTPRAKPESYYTKFGSRTNVSLSLEHTVKLDKWLISAGTLMSHNTLLSGKYTFLPSVSVNYHPLDRWSFVATWSRSMRLPTLNDLWYTDPVHKHGDNLLPEYAHSFEAIAKYQTSHVEAHLSYFLMKGSNLIDWVKFDPTETVFTSHNIAELTNQGLEAGLALRLGEYLPFLGDAGRLSLDYLYMTQRHRAPGVAMSKYALNYLRHKFTAQLAHNVGSRIEALWALRYQDRVNQASPFATLDLKLDYRLTNHLRAGLELNNITDTQYADIAGVPQPGFWLSGSLSYSL</sequence>
<dbReference type="Pfam" id="PF07715">
    <property type="entry name" value="Plug"/>
    <property type="match status" value="1"/>
</dbReference>
<organism evidence="14 15">
    <name type="scientific">Porphyromonas somerae</name>
    <dbReference type="NCBI Taxonomy" id="322095"/>
    <lineage>
        <taxon>Bacteria</taxon>
        <taxon>Pseudomonadati</taxon>
        <taxon>Bacteroidota</taxon>
        <taxon>Bacteroidia</taxon>
        <taxon>Bacteroidales</taxon>
        <taxon>Porphyromonadaceae</taxon>
        <taxon>Porphyromonas</taxon>
    </lineage>
</organism>
<dbReference type="Pfam" id="PF00593">
    <property type="entry name" value="TonB_dep_Rec_b-barrel"/>
    <property type="match status" value="1"/>
</dbReference>
<dbReference type="STRING" id="322095.HMPREF3185_00701"/>
<feature type="domain" description="TonB-dependent receptor-like beta-barrel" evidence="12">
    <location>
        <begin position="243"/>
        <end position="639"/>
    </location>
</feature>
<dbReference type="GO" id="GO:0044718">
    <property type="term" value="P:siderophore transmembrane transport"/>
    <property type="evidence" value="ECO:0007669"/>
    <property type="project" value="TreeGrafter"/>
</dbReference>
<keyword evidence="6 11" id="KW-0798">TonB box</keyword>
<evidence type="ECO:0000256" key="6">
    <source>
        <dbReference type="ARBA" id="ARBA00023077"/>
    </source>
</evidence>
<evidence type="ECO:0000313" key="15">
    <source>
        <dbReference type="Proteomes" id="UP000070224"/>
    </source>
</evidence>
<dbReference type="GO" id="GO:0015344">
    <property type="term" value="F:siderophore uptake transmembrane transporter activity"/>
    <property type="evidence" value="ECO:0007669"/>
    <property type="project" value="TreeGrafter"/>
</dbReference>
<evidence type="ECO:0000256" key="1">
    <source>
        <dbReference type="ARBA" id="ARBA00004571"/>
    </source>
</evidence>
<dbReference type="InterPro" id="IPR039426">
    <property type="entry name" value="TonB-dep_rcpt-like"/>
</dbReference>
<proteinExistence type="inferred from homology"/>